<dbReference type="GO" id="GO:0016757">
    <property type="term" value="F:glycosyltransferase activity"/>
    <property type="evidence" value="ECO:0007669"/>
    <property type="project" value="InterPro"/>
</dbReference>
<dbReference type="EMBL" id="CAJNYV010000686">
    <property type="protein sequence ID" value="CAF3375218.1"/>
    <property type="molecule type" value="Genomic_DNA"/>
</dbReference>
<dbReference type="EMBL" id="CAJOBS010000363">
    <property type="protein sequence ID" value="CAF4560429.1"/>
    <property type="molecule type" value="Genomic_DNA"/>
</dbReference>
<dbReference type="EMBL" id="CAJNYT010000518">
    <property type="protein sequence ID" value="CAF3352583.1"/>
    <property type="molecule type" value="Genomic_DNA"/>
</dbReference>
<gene>
    <name evidence="5" type="ORF">FME351_LOCUS10873</name>
    <name evidence="3" type="ORF">GRG538_LOCUS5663</name>
    <name evidence="8" type="ORF">HFQ381_LOCUS22555</name>
    <name evidence="4" type="ORF">KIK155_LOCUS5773</name>
    <name evidence="10" type="ORF">QYT958_LOCUS14323</name>
    <name evidence="2" type="ORF">TIS948_LOCUS21472</name>
    <name evidence="9" type="ORF">TOA249_LOCUS7885</name>
    <name evidence="7" type="ORF">TSG867_LOCUS6811</name>
    <name evidence="6" type="ORF">UJA718_LOCUS11285</name>
</gene>
<evidence type="ECO:0000313" key="4">
    <source>
        <dbReference type="EMBL" id="CAF3375218.1"/>
    </source>
</evidence>
<dbReference type="PANTHER" id="PTHR47483">
    <property type="entry name" value="BETA-ARABINOFURANOSYLTRANSFERASE RAY1"/>
    <property type="match status" value="1"/>
</dbReference>
<dbReference type="AlphaFoldDB" id="A0A817W8E4"/>
<evidence type="ECO:0000313" key="8">
    <source>
        <dbReference type="EMBL" id="CAF4433712.1"/>
    </source>
</evidence>
<keyword evidence="12" id="KW-1185">Reference proteome</keyword>
<dbReference type="Proteomes" id="UP000663825">
    <property type="component" value="Unassembled WGS sequence"/>
</dbReference>
<proteinExistence type="predicted"/>
<dbReference type="Proteomes" id="UP000663873">
    <property type="component" value="Unassembled WGS sequence"/>
</dbReference>
<sequence length="451" mass="51378">MVPPQDKLSVKDNMFNYLSSDNHLRSLLTKQANQQRQVLATIMGGDSYSLFTWDWYERMLELSSDVGNCHCFVIAIDEIDVILAIRQGVPVYYSTFSFDDQIHWTNVIDAKQHLLYREGHAKFQTTAKIVQMGYSVLISETDVFWMANPFDQLKQPLNEYDLQISDHSGSHARINIGIFFARSTKASSIFFAHVAQFWIRYGKGTFITDQRVLDAMLNNYDRLKPIYQQASGKKLSPPLNWTTHFFGHQVSHMMVDGGAFYLFKQAAQLGMRSKKFYGGVKPKFFTVNITDKEMKINERNLILRALLILQQSKLLNRILILPAFTDNLTVTPLPSQLDLRKFLLYWTEKSVRLPDFIFLEKNMSIPVTSTSFVSAQNYDDIVGILDLSLDSIPLNLTAPSPEFEVSIRDSMFWCSPPTGADAHCTHHSRGLTLTSELLFSCGGDSNSPCIT</sequence>
<dbReference type="EMBL" id="CAJNXB010003703">
    <property type="protein sequence ID" value="CAF3332269.1"/>
    <property type="molecule type" value="Genomic_DNA"/>
</dbReference>
<evidence type="ECO:0000313" key="9">
    <source>
        <dbReference type="EMBL" id="CAF4560429.1"/>
    </source>
</evidence>
<dbReference type="InterPro" id="IPR005069">
    <property type="entry name" value="Nucl-diP-sugar_transferase"/>
</dbReference>
<dbReference type="Proteomes" id="UP000663862">
    <property type="component" value="Unassembled WGS sequence"/>
</dbReference>
<dbReference type="Proteomes" id="UP000663851">
    <property type="component" value="Unassembled WGS sequence"/>
</dbReference>
<dbReference type="Pfam" id="PF03407">
    <property type="entry name" value="Nucleotid_trans"/>
    <property type="match status" value="1"/>
</dbReference>
<dbReference type="EMBL" id="CAJOBR010001903">
    <property type="protein sequence ID" value="CAF4643825.1"/>
    <property type="molecule type" value="Genomic_DNA"/>
</dbReference>
<dbReference type="EMBL" id="CAJOBP010001375">
    <property type="protein sequence ID" value="CAF4279361.1"/>
    <property type="molecule type" value="Genomic_DNA"/>
</dbReference>
<evidence type="ECO:0000313" key="10">
    <source>
        <dbReference type="EMBL" id="CAF4643825.1"/>
    </source>
</evidence>
<evidence type="ECO:0000313" key="2">
    <source>
        <dbReference type="EMBL" id="CAF3332269.1"/>
    </source>
</evidence>
<reference evidence="3" key="1">
    <citation type="submission" date="2021-02" db="EMBL/GenBank/DDBJ databases">
        <authorList>
            <person name="Nowell W R."/>
        </authorList>
    </citation>
    <scope>NUCLEOTIDE SEQUENCE</scope>
</reference>
<dbReference type="Proteomes" id="UP000663865">
    <property type="component" value="Unassembled WGS sequence"/>
</dbReference>
<evidence type="ECO:0000259" key="1">
    <source>
        <dbReference type="Pfam" id="PF03407"/>
    </source>
</evidence>
<dbReference type="Proteomes" id="UP000663869">
    <property type="component" value="Unassembled WGS sequence"/>
</dbReference>
<comment type="caution">
    <text evidence="3">The sequence shown here is derived from an EMBL/GenBank/DDBJ whole genome shotgun (WGS) entry which is preliminary data.</text>
</comment>
<feature type="domain" description="Nucleotide-diphospho-sugar transferase" evidence="1">
    <location>
        <begin position="73"/>
        <end position="219"/>
    </location>
</feature>
<evidence type="ECO:0000313" key="11">
    <source>
        <dbReference type="Proteomes" id="UP000663872"/>
    </source>
</evidence>
<evidence type="ECO:0000313" key="7">
    <source>
        <dbReference type="EMBL" id="CAF4309692.1"/>
    </source>
</evidence>
<dbReference type="Proteomes" id="UP000663838">
    <property type="component" value="Unassembled WGS sequence"/>
</dbReference>
<dbReference type="Proteomes" id="UP000663872">
    <property type="component" value="Unassembled WGS sequence"/>
</dbReference>
<evidence type="ECO:0000313" key="5">
    <source>
        <dbReference type="EMBL" id="CAF3420635.1"/>
    </source>
</evidence>
<dbReference type="PANTHER" id="PTHR47483:SF1">
    <property type="entry name" value="BETA-ARABINOFURANOSYLTRANSFERASE RAY1"/>
    <property type="match status" value="1"/>
</dbReference>
<evidence type="ECO:0000313" key="3">
    <source>
        <dbReference type="EMBL" id="CAF3352583.1"/>
    </source>
</evidence>
<dbReference type="EMBL" id="CAJNYU010001215">
    <property type="protein sequence ID" value="CAF3420635.1"/>
    <property type="molecule type" value="Genomic_DNA"/>
</dbReference>
<name>A0A817W8E4_9BILA</name>
<accession>A0A817W8E4</accession>
<dbReference type="EMBL" id="CAJOBO010002138">
    <property type="protein sequence ID" value="CAF4433712.1"/>
    <property type="molecule type" value="Genomic_DNA"/>
</dbReference>
<protein>
    <recommendedName>
        <fullName evidence="1">Nucleotide-diphospho-sugar transferase domain-containing protein</fullName>
    </recommendedName>
</protein>
<organism evidence="3 11">
    <name type="scientific">Rotaria socialis</name>
    <dbReference type="NCBI Taxonomy" id="392032"/>
    <lineage>
        <taxon>Eukaryota</taxon>
        <taxon>Metazoa</taxon>
        <taxon>Spiralia</taxon>
        <taxon>Gnathifera</taxon>
        <taxon>Rotifera</taxon>
        <taxon>Eurotatoria</taxon>
        <taxon>Bdelloidea</taxon>
        <taxon>Philodinida</taxon>
        <taxon>Philodinidae</taxon>
        <taxon>Rotaria</taxon>
    </lineage>
</organism>
<dbReference type="InterPro" id="IPR044575">
    <property type="entry name" value="RAY1-like"/>
</dbReference>
<dbReference type="Proteomes" id="UP000663848">
    <property type="component" value="Unassembled WGS sequence"/>
</dbReference>
<dbReference type="EMBL" id="CAJOBQ010000259">
    <property type="protein sequence ID" value="CAF4309692.1"/>
    <property type="molecule type" value="Genomic_DNA"/>
</dbReference>
<evidence type="ECO:0000313" key="6">
    <source>
        <dbReference type="EMBL" id="CAF4279361.1"/>
    </source>
</evidence>
<evidence type="ECO:0000313" key="12">
    <source>
        <dbReference type="Proteomes" id="UP000663873"/>
    </source>
</evidence>
<dbReference type="OrthoDB" id="540503at2759"/>